<dbReference type="InParanoid" id="C7QHH1"/>
<feature type="transmembrane region" description="Helical" evidence="1">
    <location>
        <begin position="39"/>
        <end position="59"/>
    </location>
</feature>
<feature type="transmembrane region" description="Helical" evidence="1">
    <location>
        <begin position="66"/>
        <end position="85"/>
    </location>
</feature>
<keyword evidence="3" id="KW-1185">Reference proteome</keyword>
<dbReference type="EMBL" id="CP001700">
    <property type="protein sequence ID" value="ACU69110.1"/>
    <property type="molecule type" value="Genomic_DNA"/>
</dbReference>
<dbReference type="HOGENOM" id="CLU_136722_1_0_11"/>
<dbReference type="Proteomes" id="UP000000851">
    <property type="component" value="Chromosome"/>
</dbReference>
<dbReference type="STRING" id="479433.Caci_0155"/>
<evidence type="ECO:0000313" key="3">
    <source>
        <dbReference type="Proteomes" id="UP000000851"/>
    </source>
</evidence>
<dbReference type="OrthoDB" id="3823611at2"/>
<sequence length="139" mass="14799" precursor="true">MLPALRVVAVLHALSFIVQPVLAGLFLSGQDTAVDMHATNGMIVVTLCLVMTILALPVWRRGLLPRAAFTTSAALLVVEVIQMMVGFTHIMWLHIPLGVLMMGGVAQLMPLVMRPYRPSAERTAAAGAVVAFPAVEAGE</sequence>
<dbReference type="AlphaFoldDB" id="C7QHH1"/>
<dbReference type="RefSeq" id="WP_012784405.1">
    <property type="nucleotide sequence ID" value="NC_013131.1"/>
</dbReference>
<keyword evidence="1" id="KW-0472">Membrane</keyword>
<evidence type="ECO:0000313" key="2">
    <source>
        <dbReference type="EMBL" id="ACU69110.1"/>
    </source>
</evidence>
<keyword evidence="1" id="KW-0812">Transmembrane</keyword>
<feature type="transmembrane region" description="Helical" evidence="1">
    <location>
        <begin position="91"/>
        <end position="112"/>
    </location>
</feature>
<reference evidence="2 3" key="1">
    <citation type="journal article" date="2009" name="Stand. Genomic Sci.">
        <title>Complete genome sequence of Catenulispora acidiphila type strain (ID 139908).</title>
        <authorList>
            <person name="Copeland A."/>
            <person name="Lapidus A."/>
            <person name="Glavina Del Rio T."/>
            <person name="Nolan M."/>
            <person name="Lucas S."/>
            <person name="Chen F."/>
            <person name="Tice H."/>
            <person name="Cheng J.F."/>
            <person name="Bruce D."/>
            <person name="Goodwin L."/>
            <person name="Pitluck S."/>
            <person name="Mikhailova N."/>
            <person name="Pati A."/>
            <person name="Ivanova N."/>
            <person name="Mavromatis K."/>
            <person name="Chen A."/>
            <person name="Palaniappan K."/>
            <person name="Chain P."/>
            <person name="Land M."/>
            <person name="Hauser L."/>
            <person name="Chang Y.J."/>
            <person name="Jeffries C.D."/>
            <person name="Chertkov O."/>
            <person name="Brettin T."/>
            <person name="Detter J.C."/>
            <person name="Han C."/>
            <person name="Ali Z."/>
            <person name="Tindall B.J."/>
            <person name="Goker M."/>
            <person name="Bristow J."/>
            <person name="Eisen J.A."/>
            <person name="Markowitz V."/>
            <person name="Hugenholtz P."/>
            <person name="Kyrpides N.C."/>
            <person name="Klenk H.P."/>
        </authorList>
    </citation>
    <scope>NUCLEOTIDE SEQUENCE [LARGE SCALE GENOMIC DNA]</scope>
    <source>
        <strain evidence="3">DSM 44928 / JCM 14897 / NBRC 102108 / NRRL B-24433 / ID139908</strain>
    </source>
</reference>
<dbReference type="eggNOG" id="ENOG50337XG">
    <property type="taxonomic scope" value="Bacteria"/>
</dbReference>
<name>C7QHH1_CATAD</name>
<dbReference type="KEGG" id="cai:Caci_0155"/>
<accession>C7QHH1</accession>
<protein>
    <submittedName>
        <fullName evidence="2">Uncharacterized protein</fullName>
    </submittedName>
</protein>
<organism evidence="2 3">
    <name type="scientific">Catenulispora acidiphila (strain DSM 44928 / JCM 14897 / NBRC 102108 / NRRL B-24433 / ID139908)</name>
    <dbReference type="NCBI Taxonomy" id="479433"/>
    <lineage>
        <taxon>Bacteria</taxon>
        <taxon>Bacillati</taxon>
        <taxon>Actinomycetota</taxon>
        <taxon>Actinomycetes</taxon>
        <taxon>Catenulisporales</taxon>
        <taxon>Catenulisporaceae</taxon>
        <taxon>Catenulispora</taxon>
    </lineage>
</organism>
<evidence type="ECO:0000256" key="1">
    <source>
        <dbReference type="SAM" id="Phobius"/>
    </source>
</evidence>
<keyword evidence="1" id="KW-1133">Transmembrane helix</keyword>
<gene>
    <name evidence="2" type="ordered locus">Caci_0155</name>
</gene>
<proteinExistence type="predicted"/>